<dbReference type="eggNOG" id="ENOG502QPQJ">
    <property type="taxonomic scope" value="Eukaryota"/>
</dbReference>
<protein>
    <recommendedName>
        <fullName evidence="2">MGAT4 conserved region domain-containing protein</fullName>
    </recommendedName>
</protein>
<accession>H2YC56</accession>
<evidence type="ECO:0000313" key="3">
    <source>
        <dbReference type="Ensembl" id="ENSCSAVP00000002904.1"/>
    </source>
</evidence>
<keyword evidence="1" id="KW-0812">Transmembrane</keyword>
<organism evidence="3 4">
    <name type="scientific">Ciona savignyi</name>
    <name type="common">Pacific transparent sea squirt</name>
    <dbReference type="NCBI Taxonomy" id="51511"/>
    <lineage>
        <taxon>Eukaryota</taxon>
        <taxon>Metazoa</taxon>
        <taxon>Chordata</taxon>
        <taxon>Tunicata</taxon>
        <taxon>Ascidiacea</taxon>
        <taxon>Phlebobranchia</taxon>
        <taxon>Cionidae</taxon>
        <taxon>Ciona</taxon>
    </lineage>
</organism>
<dbReference type="InterPro" id="IPR057279">
    <property type="entry name" value="MGAT4"/>
</dbReference>
<feature type="domain" description="MGAT4 conserved region" evidence="2">
    <location>
        <begin position="103"/>
        <end position="224"/>
    </location>
</feature>
<dbReference type="PANTHER" id="PTHR12062:SF9">
    <property type="entry name" value="ALPHA-1,3-MANNOSYL-GLYCOPROTEIN 4-BETA-N-ACETYLGLUCOSAMINYLTRANSFERASE A, ISOFORM A"/>
    <property type="match status" value="1"/>
</dbReference>
<reference evidence="3" key="2">
    <citation type="submission" date="2025-08" db="UniProtKB">
        <authorList>
            <consortium name="Ensembl"/>
        </authorList>
    </citation>
    <scope>IDENTIFICATION</scope>
</reference>
<evidence type="ECO:0000259" key="2">
    <source>
        <dbReference type="Pfam" id="PF04666"/>
    </source>
</evidence>
<dbReference type="InterPro" id="IPR006759">
    <property type="entry name" value="Glyco_transf_54"/>
</dbReference>
<dbReference type="Proteomes" id="UP000007875">
    <property type="component" value="Unassembled WGS sequence"/>
</dbReference>
<reference evidence="4" key="1">
    <citation type="submission" date="2003-08" db="EMBL/GenBank/DDBJ databases">
        <authorList>
            <person name="Birren B."/>
            <person name="Nusbaum C."/>
            <person name="Abebe A."/>
            <person name="Abouelleil A."/>
            <person name="Adekoya E."/>
            <person name="Ait-zahra M."/>
            <person name="Allen N."/>
            <person name="Allen T."/>
            <person name="An P."/>
            <person name="Anderson M."/>
            <person name="Anderson S."/>
            <person name="Arachchi H."/>
            <person name="Armbruster J."/>
            <person name="Bachantsang P."/>
            <person name="Baldwin J."/>
            <person name="Barry A."/>
            <person name="Bayul T."/>
            <person name="Blitshsteyn B."/>
            <person name="Bloom T."/>
            <person name="Blye J."/>
            <person name="Boguslavskiy L."/>
            <person name="Borowsky M."/>
            <person name="Boukhgalter B."/>
            <person name="Brunache A."/>
            <person name="Butler J."/>
            <person name="Calixte N."/>
            <person name="Calvo S."/>
            <person name="Camarata J."/>
            <person name="Campo K."/>
            <person name="Chang J."/>
            <person name="Cheshatsang Y."/>
            <person name="Citroen M."/>
            <person name="Collymore A."/>
            <person name="Considine T."/>
            <person name="Cook A."/>
            <person name="Cooke P."/>
            <person name="Corum B."/>
            <person name="Cuomo C."/>
            <person name="David R."/>
            <person name="Dawoe T."/>
            <person name="Degray S."/>
            <person name="Dodge S."/>
            <person name="Dooley K."/>
            <person name="Dorje P."/>
            <person name="Dorjee K."/>
            <person name="Dorris L."/>
            <person name="Duffey N."/>
            <person name="Dupes A."/>
            <person name="Elkins T."/>
            <person name="Engels R."/>
            <person name="Erickson J."/>
            <person name="Farina A."/>
            <person name="Faro S."/>
            <person name="Ferreira P."/>
            <person name="Fischer H."/>
            <person name="Fitzgerald M."/>
            <person name="Foley K."/>
            <person name="Gage D."/>
            <person name="Galagan J."/>
            <person name="Gearin G."/>
            <person name="Gnerre S."/>
            <person name="Gnirke A."/>
            <person name="Goyette A."/>
            <person name="Graham J."/>
            <person name="Grandbois E."/>
            <person name="Gyaltsen K."/>
            <person name="Hafez N."/>
            <person name="Hagopian D."/>
            <person name="Hagos B."/>
            <person name="Hall J."/>
            <person name="Hatcher B."/>
            <person name="Heller A."/>
            <person name="Higgins H."/>
            <person name="Honan T."/>
            <person name="Horn A."/>
            <person name="Houde N."/>
            <person name="Hughes L."/>
            <person name="Hulme W."/>
            <person name="Husby E."/>
            <person name="Iliev I."/>
            <person name="Jaffe D."/>
            <person name="Jones C."/>
            <person name="Kamal M."/>
            <person name="Kamat A."/>
            <person name="Kamvysselis M."/>
            <person name="Karlsson E."/>
            <person name="Kells C."/>
            <person name="Kieu A."/>
            <person name="Kisner P."/>
            <person name="Kodira C."/>
            <person name="Kulbokas E."/>
            <person name="Labutti K."/>
            <person name="Lama D."/>
            <person name="Landers T."/>
            <person name="Leger J."/>
            <person name="Levine S."/>
            <person name="Lewis D."/>
            <person name="Lewis T."/>
            <person name="Lindblad-toh K."/>
            <person name="Liu X."/>
            <person name="Lokyitsang T."/>
            <person name="Lokyitsang Y."/>
            <person name="Lucien O."/>
            <person name="Lui A."/>
            <person name="Ma L.J."/>
            <person name="Mabbitt R."/>
            <person name="Macdonald J."/>
            <person name="Maclean C."/>
            <person name="Major J."/>
            <person name="Manning J."/>
            <person name="Marabella R."/>
            <person name="Maru K."/>
            <person name="Matthews C."/>
            <person name="Mauceli E."/>
            <person name="Mccarthy M."/>
            <person name="Mcdonough S."/>
            <person name="Mcghee T."/>
            <person name="Meldrim J."/>
            <person name="Meneus L."/>
            <person name="Mesirov J."/>
            <person name="Mihalev A."/>
            <person name="Mihova T."/>
            <person name="Mikkelsen T."/>
            <person name="Mlenga V."/>
            <person name="Moru K."/>
            <person name="Mozes J."/>
            <person name="Mulrain L."/>
            <person name="Munson G."/>
            <person name="Naylor J."/>
            <person name="Newes C."/>
            <person name="Nguyen C."/>
            <person name="Nguyen N."/>
            <person name="Nguyen T."/>
            <person name="Nicol R."/>
            <person name="Nielsen C."/>
            <person name="Nizzari M."/>
            <person name="Norbu C."/>
            <person name="Norbu N."/>
            <person name="O'donnell P."/>
            <person name="Okoawo O."/>
            <person name="O'leary S."/>
            <person name="Omotosho B."/>
            <person name="O'neill K."/>
            <person name="Osman S."/>
            <person name="Parker S."/>
            <person name="Perrin D."/>
            <person name="Phunkhang P."/>
            <person name="Piqani B."/>
            <person name="Purcell S."/>
            <person name="Rachupka T."/>
            <person name="Ramasamy U."/>
            <person name="Rameau R."/>
            <person name="Ray V."/>
            <person name="Raymond C."/>
            <person name="Retta R."/>
            <person name="Richardson S."/>
            <person name="Rise C."/>
            <person name="Rodriguez J."/>
            <person name="Rogers J."/>
            <person name="Rogov P."/>
            <person name="Rutman M."/>
            <person name="Schupbach R."/>
            <person name="Seaman C."/>
            <person name="Settipalli S."/>
            <person name="Sharpe T."/>
            <person name="Sheridan J."/>
            <person name="Sherpa N."/>
            <person name="Shi J."/>
            <person name="Smirnov S."/>
            <person name="Smith C."/>
            <person name="Sougnez C."/>
            <person name="Spencer B."/>
            <person name="Stalker J."/>
            <person name="Stange-thomann N."/>
            <person name="Stavropoulos S."/>
            <person name="Stetson K."/>
            <person name="Stone C."/>
            <person name="Stone S."/>
            <person name="Stubbs M."/>
            <person name="Talamas J."/>
            <person name="Tchuinga P."/>
            <person name="Tenzing P."/>
            <person name="Tesfaye S."/>
            <person name="Theodore J."/>
            <person name="Thoulutsang Y."/>
            <person name="Topham K."/>
            <person name="Towey S."/>
            <person name="Tsamla T."/>
            <person name="Tsomo N."/>
            <person name="Vallee D."/>
            <person name="Vassiliev H."/>
            <person name="Venkataraman V."/>
            <person name="Vinson J."/>
            <person name="Vo A."/>
            <person name="Wade C."/>
            <person name="Wang S."/>
            <person name="Wangchuk T."/>
            <person name="Wangdi T."/>
            <person name="Whittaker C."/>
            <person name="Wilkinson J."/>
            <person name="Wu Y."/>
            <person name="Wyman D."/>
            <person name="Yadav S."/>
            <person name="Yang S."/>
            <person name="Yang X."/>
            <person name="Yeager S."/>
            <person name="Yee E."/>
            <person name="Young G."/>
            <person name="Zainoun J."/>
            <person name="Zembeck L."/>
            <person name="Zimmer A."/>
            <person name="Zody M."/>
            <person name="Lander E."/>
        </authorList>
    </citation>
    <scope>NUCLEOTIDE SEQUENCE [LARGE SCALE GENOMIC DNA]</scope>
</reference>
<dbReference type="GO" id="GO:0005795">
    <property type="term" value="C:Golgi stack"/>
    <property type="evidence" value="ECO:0007669"/>
    <property type="project" value="TreeGrafter"/>
</dbReference>
<dbReference type="AlphaFoldDB" id="H2YC56"/>
<keyword evidence="4" id="KW-1185">Reference proteome</keyword>
<keyword evidence="1" id="KW-1133">Transmembrane helix</keyword>
<keyword evidence="1" id="KW-0472">Membrane</keyword>
<dbReference type="Pfam" id="PF04666">
    <property type="entry name" value="MGAT4_cons"/>
    <property type="match status" value="1"/>
</dbReference>
<dbReference type="InParanoid" id="H2YC56"/>
<dbReference type="GO" id="GO:0005793">
    <property type="term" value="C:endoplasmic reticulum-Golgi intermediate compartment"/>
    <property type="evidence" value="ECO:0007669"/>
    <property type="project" value="TreeGrafter"/>
</dbReference>
<evidence type="ECO:0000313" key="4">
    <source>
        <dbReference type="Proteomes" id="UP000007875"/>
    </source>
</evidence>
<dbReference type="STRING" id="51511.ENSCSAVP00000002904"/>
<proteinExistence type="predicted"/>
<dbReference type="GO" id="GO:0006487">
    <property type="term" value="P:protein N-linked glycosylation"/>
    <property type="evidence" value="ECO:0007669"/>
    <property type="project" value="TreeGrafter"/>
</dbReference>
<dbReference type="PANTHER" id="PTHR12062">
    <property type="entry name" value="N-ACETYLGLUCOSAMINYLTRANSFERASE VI"/>
    <property type="match status" value="1"/>
</dbReference>
<dbReference type="Ensembl" id="ENSCSAVT00000002948.1">
    <property type="protein sequence ID" value="ENSCSAVP00000002904.1"/>
    <property type="gene ID" value="ENSCSAVG00000001739.1"/>
</dbReference>
<sequence>MVTSYGIRLILAICFALSFGALIINTNIMLSVHSVISKKRLSSLFHDELQHVLVDFNGAFIHQNSKQSSSNLNLPFSHFPQHTVDFDFDTSDNSDISPFLYKKNFTPSLVLGHGPSAPVSFVIGIPSIKRSGVSYLYATLTSLFRNMYPVNENKTLVVVFLAETDSNYVNATMSEIYQNFTREVDMGFLQVISPPENLYPSFNLPQTLGDPMDRLRWRSKEVFD</sequence>
<reference evidence="3" key="3">
    <citation type="submission" date="2025-09" db="UniProtKB">
        <authorList>
            <consortium name="Ensembl"/>
        </authorList>
    </citation>
    <scope>IDENTIFICATION</scope>
</reference>
<dbReference type="GO" id="GO:0005783">
    <property type="term" value="C:endoplasmic reticulum"/>
    <property type="evidence" value="ECO:0007669"/>
    <property type="project" value="TreeGrafter"/>
</dbReference>
<dbReference type="GeneTree" id="ENSGT00940000166895"/>
<evidence type="ECO:0000256" key="1">
    <source>
        <dbReference type="SAM" id="Phobius"/>
    </source>
</evidence>
<dbReference type="GO" id="GO:0008375">
    <property type="term" value="F:acetylglucosaminyltransferase activity"/>
    <property type="evidence" value="ECO:0007669"/>
    <property type="project" value="TreeGrafter"/>
</dbReference>
<feature type="transmembrane region" description="Helical" evidence="1">
    <location>
        <begin position="6"/>
        <end position="30"/>
    </location>
</feature>
<dbReference type="HOGENOM" id="CLU_1237473_0_0_1"/>
<name>H2YC56_CIOSA</name>